<evidence type="ECO:0000256" key="1">
    <source>
        <dbReference type="SAM" id="MobiDB-lite"/>
    </source>
</evidence>
<gene>
    <name evidence="2" type="ORF">CAMP_LOCUS4586</name>
</gene>
<reference evidence="2" key="1">
    <citation type="submission" date="2022-11" db="EMBL/GenBank/DDBJ databases">
        <authorList>
            <person name="Kikuchi T."/>
        </authorList>
    </citation>
    <scope>NUCLEOTIDE SEQUENCE</scope>
    <source>
        <strain evidence="2">PS1010</strain>
    </source>
</reference>
<name>A0A9P1IBC1_9PELO</name>
<accession>A0A9P1IBC1</accession>
<feature type="compositionally biased region" description="Polar residues" evidence="1">
    <location>
        <begin position="575"/>
        <end position="591"/>
    </location>
</feature>
<dbReference type="Proteomes" id="UP001152747">
    <property type="component" value="Unassembled WGS sequence"/>
</dbReference>
<evidence type="ECO:0000313" key="2">
    <source>
        <dbReference type="EMBL" id="CAI5441949.1"/>
    </source>
</evidence>
<dbReference type="AlphaFoldDB" id="A0A9P1IBC1"/>
<evidence type="ECO:0000313" key="3">
    <source>
        <dbReference type="Proteomes" id="UP001152747"/>
    </source>
</evidence>
<keyword evidence="3" id="KW-1185">Reference proteome</keyword>
<feature type="region of interest" description="Disordered" evidence="1">
    <location>
        <begin position="534"/>
        <end position="601"/>
    </location>
</feature>
<proteinExistence type="predicted"/>
<organism evidence="2 3">
    <name type="scientific">Caenorhabditis angaria</name>
    <dbReference type="NCBI Taxonomy" id="860376"/>
    <lineage>
        <taxon>Eukaryota</taxon>
        <taxon>Metazoa</taxon>
        <taxon>Ecdysozoa</taxon>
        <taxon>Nematoda</taxon>
        <taxon>Chromadorea</taxon>
        <taxon>Rhabditida</taxon>
        <taxon>Rhabditina</taxon>
        <taxon>Rhabditomorpha</taxon>
        <taxon>Rhabditoidea</taxon>
        <taxon>Rhabditidae</taxon>
        <taxon>Peloderinae</taxon>
        <taxon>Caenorhabditis</taxon>
    </lineage>
</organism>
<comment type="caution">
    <text evidence="2">The sequence shown here is derived from an EMBL/GenBank/DDBJ whole genome shotgun (WGS) entry which is preliminary data.</text>
</comment>
<sequence>MMTERIHLEHEGVKTYFFAPLLEYILANDSKLMENEEVNQFASFVLGLSNDFPTASDFHAILVGSNPKNSQIVSAIDSMILFGVDYFETVKQLAEVLGKNGANHDVLNLRLRSNDNETFEKELADHVKNSIIGKVQGSGLLKFFQDMLIVKSASERLDAFVALCAADFDWDAYVFLKLFTNDSAQNEINSIRANIIKKLGEGRSRLAYLWETGKRNDQHSKLLHDLKKPTEDVINLVLPNVIDKIIDIISKDDDETLSKISSLTSQVYFLIFDAVLKGESNKADRFFLRLPTCIKQKMFPAISQTIVKASISLLRYFLPRFVRITNLDCPYDIPELKADGVINLLADPWKRDQLFKMFIDYWAAVSRDVFGFPIDIGYKQEDLLRACQYILDFLRSYDIEKSFFVNSDKMFHLGSAHLTEEQGNIAKVDAPFQEDSGEKENSVVEPYAATPTNYSYTGEEMQNINSQVQQEQQRVHIGNMVHVSSRDIDQGNDEVDVMVEKSELLYSTTSNPQCAEETTKIPFEAVVTEDDVNSLDGNWSEDNPPEFRSFKTGSYDDAPKTAFCKSGRFGKPKQPKQQGASQNNERGNDSGNNGGFNERRG</sequence>
<dbReference type="EMBL" id="CANHGI010000002">
    <property type="protein sequence ID" value="CAI5441949.1"/>
    <property type="molecule type" value="Genomic_DNA"/>
</dbReference>
<protein>
    <submittedName>
        <fullName evidence="2">Uncharacterized protein</fullName>
    </submittedName>
</protein>